<evidence type="ECO:0000256" key="1">
    <source>
        <dbReference type="SAM" id="MobiDB-lite"/>
    </source>
</evidence>
<protein>
    <submittedName>
        <fullName evidence="2">Uncharacterized protein</fullName>
    </submittedName>
</protein>
<dbReference type="Proteomes" id="UP000684084">
    <property type="component" value="Unassembled WGS sequence"/>
</dbReference>
<name>A0A915ZBH2_9GLOM</name>
<reference evidence="2" key="1">
    <citation type="submission" date="2020-05" db="EMBL/GenBank/DDBJ databases">
        <authorList>
            <person name="Rincon C."/>
            <person name="Sanders R I."/>
            <person name="Robbins C."/>
            <person name="Chaturvedi A."/>
        </authorList>
    </citation>
    <scope>NUCLEOTIDE SEQUENCE</scope>
    <source>
        <strain evidence="2">CHB12</strain>
    </source>
</reference>
<accession>A0A915ZBH2</accession>
<evidence type="ECO:0000313" key="2">
    <source>
        <dbReference type="EMBL" id="CAB5368655.1"/>
    </source>
</evidence>
<dbReference type="VEuPathDB" id="FungiDB:RhiirFUN_009715"/>
<dbReference type="AlphaFoldDB" id="A0A915ZBH2"/>
<comment type="caution">
    <text evidence="2">The sequence shown here is derived from an EMBL/GenBank/DDBJ whole genome shotgun (WGS) entry which is preliminary data.</text>
</comment>
<sequence>MIAPRVHAQILGVEILYQFSWLYQALLFYHINTLFRILSSLPQCNQGDQKCIFKFSFTLPAIAPFKENETNLDNSNEDDFDTSNGNNIDLTEFDEPSEKSESSLNLIIKPSTGSASQSK</sequence>
<dbReference type="EMBL" id="CAGKOT010000025">
    <property type="protein sequence ID" value="CAB5368655.1"/>
    <property type="molecule type" value="Genomic_DNA"/>
</dbReference>
<gene>
    <name evidence="2" type="ORF">CHRIB12_LOCUS11862</name>
</gene>
<feature type="region of interest" description="Disordered" evidence="1">
    <location>
        <begin position="70"/>
        <end position="119"/>
    </location>
</feature>
<evidence type="ECO:0000313" key="3">
    <source>
        <dbReference type="Proteomes" id="UP000684084"/>
    </source>
</evidence>
<proteinExistence type="predicted"/>
<organism evidence="2 3">
    <name type="scientific">Rhizophagus irregularis</name>
    <dbReference type="NCBI Taxonomy" id="588596"/>
    <lineage>
        <taxon>Eukaryota</taxon>
        <taxon>Fungi</taxon>
        <taxon>Fungi incertae sedis</taxon>
        <taxon>Mucoromycota</taxon>
        <taxon>Glomeromycotina</taxon>
        <taxon>Glomeromycetes</taxon>
        <taxon>Glomerales</taxon>
        <taxon>Glomeraceae</taxon>
        <taxon>Rhizophagus</taxon>
    </lineage>
</organism>